<name>A0A9X2Y1A1_9BACT</name>
<dbReference type="Proteomes" id="UP001155483">
    <property type="component" value="Unassembled WGS sequence"/>
</dbReference>
<gene>
    <name evidence="1" type="ORF">OCK74_19785</name>
</gene>
<reference evidence="1" key="2">
    <citation type="submission" date="2023-04" db="EMBL/GenBank/DDBJ databases">
        <title>Paracnuella aquatica gen. nov., sp. nov., a member of the family Chitinophagaceae isolated from a hot spring.</title>
        <authorList>
            <person name="Wang C."/>
        </authorList>
    </citation>
    <scope>NUCLEOTIDE SEQUENCE</scope>
    <source>
        <strain evidence="1">LB-8</strain>
    </source>
</reference>
<evidence type="ECO:0008006" key="3">
    <source>
        <dbReference type="Google" id="ProtNLM"/>
    </source>
</evidence>
<proteinExistence type="predicted"/>
<keyword evidence="2" id="KW-1185">Reference proteome</keyword>
<dbReference type="Gene3D" id="3.40.50.1820">
    <property type="entry name" value="alpha/beta hydrolase"/>
    <property type="match status" value="1"/>
</dbReference>
<reference evidence="1" key="1">
    <citation type="submission" date="2022-09" db="EMBL/GenBank/DDBJ databases">
        <authorList>
            <person name="Yuan C."/>
            <person name="Ke Z."/>
        </authorList>
    </citation>
    <scope>NUCLEOTIDE SEQUENCE</scope>
    <source>
        <strain evidence="1">LB-8</strain>
    </source>
</reference>
<dbReference type="RefSeq" id="WP_279298812.1">
    <property type="nucleotide sequence ID" value="NZ_JAOTIF010000020.1"/>
</dbReference>
<dbReference type="InterPro" id="IPR029058">
    <property type="entry name" value="AB_hydrolase_fold"/>
</dbReference>
<evidence type="ECO:0000313" key="1">
    <source>
        <dbReference type="EMBL" id="MCU7551373.1"/>
    </source>
</evidence>
<evidence type="ECO:0000313" key="2">
    <source>
        <dbReference type="Proteomes" id="UP001155483"/>
    </source>
</evidence>
<protein>
    <recommendedName>
        <fullName evidence="3">Alpha/beta hydrolase</fullName>
    </recommendedName>
</protein>
<dbReference type="EMBL" id="JAOTIF010000020">
    <property type="protein sequence ID" value="MCU7551373.1"/>
    <property type="molecule type" value="Genomic_DNA"/>
</dbReference>
<accession>A0A9X2Y1A1</accession>
<organism evidence="1 2">
    <name type="scientific">Paraflavisolibacter caeni</name>
    <dbReference type="NCBI Taxonomy" id="2982496"/>
    <lineage>
        <taxon>Bacteria</taxon>
        <taxon>Pseudomonadati</taxon>
        <taxon>Bacteroidota</taxon>
        <taxon>Chitinophagia</taxon>
        <taxon>Chitinophagales</taxon>
        <taxon>Chitinophagaceae</taxon>
        <taxon>Paraflavisolibacter</taxon>
    </lineage>
</organism>
<sequence length="53" mass="6051">MPITLAFVLLFTAKLSEQYRLIVVDLRGHGHSTNPQNKFIHREAASDVFLLLE</sequence>
<dbReference type="SUPFAM" id="SSF53474">
    <property type="entry name" value="alpha/beta-Hydrolases"/>
    <property type="match status" value="1"/>
</dbReference>
<dbReference type="AlphaFoldDB" id="A0A9X2Y1A1"/>
<comment type="caution">
    <text evidence="1">The sequence shown here is derived from an EMBL/GenBank/DDBJ whole genome shotgun (WGS) entry which is preliminary data.</text>
</comment>